<keyword evidence="2" id="KW-1185">Reference proteome</keyword>
<sequence>MQKLCNGIRSIRRPSSGSADLMQKLCYGIRSIRRPSREGVFLHSGSKLKGVHKLQPYQHGVSGTSKDVNGKVDSINRAVLSLAADGTARRSAQESRQAVDMHGENTMPCSLPIDWLSERIKPVH</sequence>
<dbReference type="Proteomes" id="UP001283361">
    <property type="component" value="Unassembled WGS sequence"/>
</dbReference>
<comment type="caution">
    <text evidence="1">The sequence shown here is derived from an EMBL/GenBank/DDBJ whole genome shotgun (WGS) entry which is preliminary data.</text>
</comment>
<proteinExistence type="predicted"/>
<accession>A0AAE1A7J6</accession>
<reference evidence="1" key="1">
    <citation type="journal article" date="2023" name="G3 (Bethesda)">
        <title>A reference genome for the long-term kleptoplast-retaining sea slug Elysia crispata morphotype clarki.</title>
        <authorList>
            <person name="Eastman K.E."/>
            <person name="Pendleton A.L."/>
            <person name="Shaikh M.A."/>
            <person name="Suttiyut T."/>
            <person name="Ogas R."/>
            <person name="Tomko P."/>
            <person name="Gavelis G."/>
            <person name="Widhalm J.R."/>
            <person name="Wisecaver J.H."/>
        </authorList>
    </citation>
    <scope>NUCLEOTIDE SEQUENCE</scope>
    <source>
        <strain evidence="1">ECLA1</strain>
    </source>
</reference>
<gene>
    <name evidence="1" type="ORF">RRG08_033051</name>
</gene>
<name>A0AAE1A7J6_9GAST</name>
<dbReference type="AlphaFoldDB" id="A0AAE1A7J6"/>
<dbReference type="EMBL" id="JAWDGP010002507">
    <property type="protein sequence ID" value="KAK3782410.1"/>
    <property type="molecule type" value="Genomic_DNA"/>
</dbReference>
<evidence type="ECO:0000313" key="2">
    <source>
        <dbReference type="Proteomes" id="UP001283361"/>
    </source>
</evidence>
<protein>
    <submittedName>
        <fullName evidence="1">Uncharacterized protein</fullName>
    </submittedName>
</protein>
<evidence type="ECO:0000313" key="1">
    <source>
        <dbReference type="EMBL" id="KAK3782410.1"/>
    </source>
</evidence>
<organism evidence="1 2">
    <name type="scientific">Elysia crispata</name>
    <name type="common">lettuce slug</name>
    <dbReference type="NCBI Taxonomy" id="231223"/>
    <lineage>
        <taxon>Eukaryota</taxon>
        <taxon>Metazoa</taxon>
        <taxon>Spiralia</taxon>
        <taxon>Lophotrochozoa</taxon>
        <taxon>Mollusca</taxon>
        <taxon>Gastropoda</taxon>
        <taxon>Heterobranchia</taxon>
        <taxon>Euthyneura</taxon>
        <taxon>Panpulmonata</taxon>
        <taxon>Sacoglossa</taxon>
        <taxon>Placobranchoidea</taxon>
        <taxon>Plakobranchidae</taxon>
        <taxon>Elysia</taxon>
    </lineage>
</organism>